<reference evidence="2 3" key="1">
    <citation type="journal article" date="2015" name="Appl. Environ. Microbiol.">
        <title>The Geoglobus acetivorans genome: Fe(III) reduction, acetate utilization, autotrophic growth, and degradation of aromatic compounds in a hyperthermophilic archaeon.</title>
        <authorList>
            <person name="Mardanov A.V."/>
            <person name="Slododkina G.B."/>
            <person name="Slobodkin A.I."/>
            <person name="Beletsky A.V."/>
            <person name="Gavrilov S.N."/>
            <person name="Kublanov I.V."/>
            <person name="Bonch-Osmolovskaya E.A."/>
            <person name="Skryabin K.G."/>
            <person name="Ravin N.V."/>
        </authorList>
    </citation>
    <scope>NUCLEOTIDE SEQUENCE [LARGE SCALE GENOMIC DNA]</scope>
    <source>
        <strain evidence="2 3">SBH6</strain>
    </source>
</reference>
<dbReference type="STRING" id="565033.GACE_0720"/>
<feature type="transmembrane region" description="Helical" evidence="1">
    <location>
        <begin position="5"/>
        <end position="23"/>
    </location>
</feature>
<dbReference type="HOGENOM" id="CLU_1227624_0_0_2"/>
<feature type="transmembrane region" description="Helical" evidence="1">
    <location>
        <begin position="154"/>
        <end position="174"/>
    </location>
</feature>
<dbReference type="Proteomes" id="UP000030624">
    <property type="component" value="Chromosome"/>
</dbReference>
<feature type="transmembrane region" description="Helical" evidence="1">
    <location>
        <begin position="98"/>
        <end position="115"/>
    </location>
</feature>
<feature type="transmembrane region" description="Helical" evidence="1">
    <location>
        <begin position="29"/>
        <end position="49"/>
    </location>
</feature>
<keyword evidence="1" id="KW-0472">Membrane</keyword>
<evidence type="ECO:0000256" key="1">
    <source>
        <dbReference type="SAM" id="Phobius"/>
    </source>
</evidence>
<feature type="transmembrane region" description="Helical" evidence="1">
    <location>
        <begin position="127"/>
        <end position="148"/>
    </location>
</feature>
<dbReference type="AlphaFoldDB" id="A0A0A7GFP8"/>
<name>A0A0A7GFP8_GEOAI</name>
<evidence type="ECO:0000313" key="2">
    <source>
        <dbReference type="EMBL" id="AIY89771.1"/>
    </source>
</evidence>
<feature type="transmembrane region" description="Helical" evidence="1">
    <location>
        <begin position="70"/>
        <end position="92"/>
    </location>
</feature>
<sequence length="184" mass="21487">MSIFVFTSLLFTWVSGFFYYIFWTNTARFMMDLSAFIFWAVMVSANLYIIKVLVMESGVLPRMQKEFFDVILYFIVLWLLTSHLGFISYGLLTTLSTTASIIGVYFVLVLGKYYNHRDLFIVPLEIHIFYLMSVLASISMGLLLLGRVYNYRSYLFFAILIYVFLIYGVGKIAIELRKYLSKIS</sequence>
<evidence type="ECO:0000313" key="3">
    <source>
        <dbReference type="Proteomes" id="UP000030624"/>
    </source>
</evidence>
<dbReference type="eggNOG" id="arCOG11174">
    <property type="taxonomic scope" value="Archaea"/>
</dbReference>
<proteinExistence type="predicted"/>
<dbReference type="EMBL" id="CP009552">
    <property type="protein sequence ID" value="AIY89771.1"/>
    <property type="molecule type" value="Genomic_DNA"/>
</dbReference>
<keyword evidence="1" id="KW-1133">Transmembrane helix</keyword>
<gene>
    <name evidence="2" type="ORF">GACE_0720</name>
</gene>
<accession>A0A0A7GFP8</accession>
<organism evidence="2 3">
    <name type="scientific">Geoglobus acetivorans</name>
    <dbReference type="NCBI Taxonomy" id="565033"/>
    <lineage>
        <taxon>Archaea</taxon>
        <taxon>Methanobacteriati</taxon>
        <taxon>Methanobacteriota</taxon>
        <taxon>Archaeoglobi</taxon>
        <taxon>Archaeoglobales</taxon>
        <taxon>Archaeoglobaceae</taxon>
        <taxon>Geoglobus</taxon>
    </lineage>
</organism>
<dbReference type="KEGG" id="gac:GACE_0720"/>
<keyword evidence="1" id="KW-0812">Transmembrane</keyword>
<protein>
    <submittedName>
        <fullName evidence="2">Uncharacterized protein</fullName>
    </submittedName>
</protein>